<reference evidence="3" key="1">
    <citation type="submission" date="2016-10" db="EMBL/GenBank/DDBJ databases">
        <authorList>
            <person name="Varghese N."/>
            <person name="Submissions S."/>
        </authorList>
    </citation>
    <scope>NUCLEOTIDE SEQUENCE [LARGE SCALE GENOMIC DNA]</scope>
    <source>
        <strain evidence="3">CGMCC 4.3525</strain>
    </source>
</reference>
<feature type="compositionally biased region" description="Low complexity" evidence="1">
    <location>
        <begin position="75"/>
        <end position="89"/>
    </location>
</feature>
<protein>
    <submittedName>
        <fullName evidence="2">Uncharacterized protein</fullName>
    </submittedName>
</protein>
<name>A0A1H9K845_9PSEU</name>
<feature type="region of interest" description="Disordered" evidence="1">
    <location>
        <begin position="37"/>
        <end position="89"/>
    </location>
</feature>
<organism evidence="2 3">
    <name type="scientific">Lentzea xinjiangensis</name>
    <dbReference type="NCBI Taxonomy" id="402600"/>
    <lineage>
        <taxon>Bacteria</taxon>
        <taxon>Bacillati</taxon>
        <taxon>Actinomycetota</taxon>
        <taxon>Actinomycetes</taxon>
        <taxon>Pseudonocardiales</taxon>
        <taxon>Pseudonocardiaceae</taxon>
        <taxon>Lentzea</taxon>
    </lineage>
</organism>
<dbReference type="Proteomes" id="UP000199352">
    <property type="component" value="Unassembled WGS sequence"/>
</dbReference>
<proteinExistence type="predicted"/>
<dbReference type="RefSeq" id="WP_089951634.1">
    <property type="nucleotide sequence ID" value="NZ_FOFR01000006.1"/>
</dbReference>
<dbReference type="AlphaFoldDB" id="A0A1H9K845"/>
<keyword evidence="3" id="KW-1185">Reference proteome</keyword>
<evidence type="ECO:0000313" key="3">
    <source>
        <dbReference type="Proteomes" id="UP000199352"/>
    </source>
</evidence>
<accession>A0A1H9K845</accession>
<feature type="compositionally biased region" description="Low complexity" evidence="1">
    <location>
        <begin position="50"/>
        <end position="67"/>
    </location>
</feature>
<evidence type="ECO:0000256" key="1">
    <source>
        <dbReference type="SAM" id="MobiDB-lite"/>
    </source>
</evidence>
<dbReference type="STRING" id="402600.SAMN05216188_106340"/>
<dbReference type="EMBL" id="FOFR01000006">
    <property type="protein sequence ID" value="SEQ95301.1"/>
    <property type="molecule type" value="Genomic_DNA"/>
</dbReference>
<sequence length="89" mass="8933">MITRGRAVRSRRRDAVVGSAVATAAVAALALVFLPGTSGTPVQPGPSLLPPATTTTAVGTTPRGVPGSHEDNPVTTTTGQPITTTNTTR</sequence>
<gene>
    <name evidence="2" type="ORF">SAMN05216188_106340</name>
</gene>
<evidence type="ECO:0000313" key="2">
    <source>
        <dbReference type="EMBL" id="SEQ95301.1"/>
    </source>
</evidence>